<sequence length="468" mass="53292">MLISNMPEFTTSANWTPDSEQSKSRDVGLKNSTYTDPVEQWRELLTPEFFELVPDFWLHFPPPSEEAHQTLGVLYTLIMVPGILGNALIIWLVCSTKTIRTPSNFLVVNLAISDFCMLAKMPIFIYNSFCQKPALGVWACQLYGFLGGITGTSAIMTIAAMAFERYYSISRPLDLSGRMTRARASTIVICVWIYAFIFSVLPLFHVNRYVPEGYLSSCSFDYLARDLTSRLFVLIFFIAAWCVPLVIICVSYCGIILTVRRNQQLFRNTVSQINSERSYIQKHRNTEIKLAKISVSLISLWMISWTPYAVVALFGISFNYQLLTPTTSMVPALFCKTASVVDPFLYGLSHPRFKSELKKKIICLYVLNKFAKQKESFNIPIPSHVSDESSFSLQYPSLKQKLEEPLGHQVSTISRCHQDIFLTDSQSLPPNILYTGIEHQKHKRFHSVSCYLNESCEKPLEMGVFSNH</sequence>
<accession>A0A172ZBB3</accession>
<keyword evidence="5 15" id="KW-0812">Transmembrane</keyword>
<keyword evidence="13 15" id="KW-0807">Transducer</keyword>
<feature type="transmembrane region" description="Helical" evidence="17">
    <location>
        <begin position="231"/>
        <end position="257"/>
    </location>
</feature>
<feature type="transmembrane region" description="Helical" evidence="17">
    <location>
        <begin position="73"/>
        <end position="94"/>
    </location>
</feature>
<keyword evidence="9 15" id="KW-0297">G-protein coupled receptor</keyword>
<dbReference type="PANTHER" id="PTHR24240">
    <property type="entry name" value="OPSIN"/>
    <property type="match status" value="1"/>
</dbReference>
<keyword evidence="7 17" id="KW-1133">Transmembrane helix</keyword>
<evidence type="ECO:0000313" key="19">
    <source>
        <dbReference type="EMBL" id="ANF89422.1"/>
    </source>
</evidence>
<dbReference type="PROSITE" id="PS00237">
    <property type="entry name" value="G_PROTEIN_RECEP_F1_1"/>
    <property type="match status" value="1"/>
</dbReference>
<keyword evidence="4" id="KW-0716">Sensory transduction</keyword>
<dbReference type="GO" id="GO:0004930">
    <property type="term" value="F:G protein-coupled receptor activity"/>
    <property type="evidence" value="ECO:0007669"/>
    <property type="project" value="UniProtKB-KW"/>
</dbReference>
<proteinExistence type="evidence at transcript level"/>
<evidence type="ECO:0000256" key="4">
    <source>
        <dbReference type="ARBA" id="ARBA00022606"/>
    </source>
</evidence>
<dbReference type="OrthoDB" id="6414998at2759"/>
<keyword evidence="14" id="KW-0844">Vision</keyword>
<evidence type="ECO:0000256" key="15">
    <source>
        <dbReference type="RuleBase" id="RU000688"/>
    </source>
</evidence>
<dbReference type="SUPFAM" id="SSF81321">
    <property type="entry name" value="Family A G protein-coupled receptor-like"/>
    <property type="match status" value="1"/>
</dbReference>
<dbReference type="InterPro" id="IPR017452">
    <property type="entry name" value="GPCR_Rhodpsn_7TM"/>
</dbReference>
<evidence type="ECO:0000256" key="8">
    <source>
        <dbReference type="ARBA" id="ARBA00022991"/>
    </source>
</evidence>
<feature type="transmembrane region" description="Helical" evidence="17">
    <location>
        <begin position="293"/>
        <end position="316"/>
    </location>
</feature>
<name>A0A172ZBB3_LIMPO</name>
<dbReference type="FunFam" id="1.20.1070.10:FF:000044">
    <property type="entry name" value="Opsin, ultraviolet-sensitive"/>
    <property type="match status" value="1"/>
</dbReference>
<keyword evidence="6" id="KW-0681">Retinal protein</keyword>
<feature type="transmembrane region" description="Helical" evidence="17">
    <location>
        <begin position="106"/>
        <end position="129"/>
    </location>
</feature>
<dbReference type="InterPro" id="IPR027430">
    <property type="entry name" value="Retinal_BS"/>
</dbReference>
<dbReference type="EMBL" id="KU240433">
    <property type="protein sequence ID" value="ANF89422.1"/>
    <property type="molecule type" value="mRNA"/>
</dbReference>
<dbReference type="Gene3D" id="1.20.1070.10">
    <property type="entry name" value="Rhodopsin 7-helix transmembrane proteins"/>
    <property type="match status" value="1"/>
</dbReference>
<dbReference type="PRINTS" id="PR00237">
    <property type="entry name" value="GPCRRHODOPSN"/>
</dbReference>
<evidence type="ECO:0000256" key="12">
    <source>
        <dbReference type="ARBA" id="ARBA00023170"/>
    </source>
</evidence>
<evidence type="ECO:0000256" key="14">
    <source>
        <dbReference type="ARBA" id="ARBA00023305"/>
    </source>
</evidence>
<evidence type="ECO:0000259" key="18">
    <source>
        <dbReference type="PROSITE" id="PS50262"/>
    </source>
</evidence>
<evidence type="ECO:0000256" key="16">
    <source>
        <dbReference type="SAM" id="MobiDB-lite"/>
    </source>
</evidence>
<dbReference type="GO" id="GO:0016020">
    <property type="term" value="C:membrane"/>
    <property type="evidence" value="ECO:0007669"/>
    <property type="project" value="UniProtKB-SubCell"/>
</dbReference>
<keyword evidence="10 17" id="KW-0472">Membrane</keyword>
<protein>
    <submittedName>
        <fullName evidence="19">UV opsin 2</fullName>
    </submittedName>
</protein>
<dbReference type="AlphaFoldDB" id="A0A172ZBB3"/>
<comment type="similarity">
    <text evidence="2 15">Belongs to the G-protein coupled receptor 1 family.</text>
</comment>
<keyword evidence="3" id="KW-0600">Photoreceptor protein</keyword>
<dbReference type="InterPro" id="IPR050125">
    <property type="entry name" value="GPCR_opsins"/>
</dbReference>
<comment type="subcellular location">
    <subcellularLocation>
        <location evidence="1">Membrane</location>
        <topology evidence="1">Multi-pass membrane protein</topology>
    </subcellularLocation>
</comment>
<evidence type="ECO:0000256" key="17">
    <source>
        <dbReference type="SAM" id="Phobius"/>
    </source>
</evidence>
<evidence type="ECO:0000256" key="5">
    <source>
        <dbReference type="ARBA" id="ARBA00022692"/>
    </source>
</evidence>
<evidence type="ECO:0000256" key="7">
    <source>
        <dbReference type="ARBA" id="ARBA00022989"/>
    </source>
</evidence>
<evidence type="ECO:0000256" key="6">
    <source>
        <dbReference type="ARBA" id="ARBA00022925"/>
    </source>
</evidence>
<keyword evidence="11" id="KW-1015">Disulfide bond</keyword>
<dbReference type="GO" id="GO:0007602">
    <property type="term" value="P:phototransduction"/>
    <property type="evidence" value="ECO:0007669"/>
    <property type="project" value="UniProtKB-KW"/>
</dbReference>
<reference evidence="19" key="1">
    <citation type="journal article" date="2016" name="Genome Biol. Evol.">
        <title>Opsin Repertoire and Expression Patterns in Horseshoe Crabs: Evidence from the Genome of Limulus polyphemus (Arthropoda: Chelicerata).</title>
        <authorList>
            <person name="Battelle B.A."/>
            <person name="Ryan J.F."/>
            <person name="Kempler K.E."/>
            <person name="Saraf S.R."/>
            <person name="Marten C.E."/>
            <person name="Warren W.C."/>
            <person name="Minx P.J."/>
            <person name="Montague M.J."/>
            <person name="Green P.J."/>
            <person name="Schmidt S.A."/>
            <person name="Fulton L."/>
            <person name="Patel N.H."/>
            <person name="Protas M.E."/>
            <person name="Wilson R.K."/>
            <person name="Porter M.L."/>
        </authorList>
    </citation>
    <scope>NUCLEOTIDE SEQUENCE</scope>
</reference>
<evidence type="ECO:0000256" key="2">
    <source>
        <dbReference type="ARBA" id="ARBA00010663"/>
    </source>
</evidence>
<evidence type="ECO:0000256" key="9">
    <source>
        <dbReference type="ARBA" id="ARBA00023040"/>
    </source>
</evidence>
<evidence type="ECO:0000256" key="13">
    <source>
        <dbReference type="ARBA" id="ARBA00023224"/>
    </source>
</evidence>
<feature type="compositionally biased region" description="Polar residues" evidence="16">
    <location>
        <begin position="7"/>
        <end position="19"/>
    </location>
</feature>
<evidence type="ECO:0000256" key="10">
    <source>
        <dbReference type="ARBA" id="ARBA00023136"/>
    </source>
</evidence>
<dbReference type="PROSITE" id="PS50262">
    <property type="entry name" value="G_PROTEIN_RECEP_F1_2"/>
    <property type="match status" value="1"/>
</dbReference>
<dbReference type="Pfam" id="PF00001">
    <property type="entry name" value="7tm_1"/>
    <property type="match status" value="1"/>
</dbReference>
<organism evidence="19">
    <name type="scientific">Limulus polyphemus</name>
    <name type="common">Atlantic horseshoe crab</name>
    <dbReference type="NCBI Taxonomy" id="6850"/>
    <lineage>
        <taxon>Eukaryota</taxon>
        <taxon>Metazoa</taxon>
        <taxon>Ecdysozoa</taxon>
        <taxon>Arthropoda</taxon>
        <taxon>Chelicerata</taxon>
        <taxon>Merostomata</taxon>
        <taxon>Xiphosura</taxon>
        <taxon>Limulidae</taxon>
        <taxon>Limulus</taxon>
    </lineage>
</organism>
<keyword evidence="12 15" id="KW-0675">Receptor</keyword>
<feature type="transmembrane region" description="Helical" evidence="17">
    <location>
        <begin position="141"/>
        <end position="163"/>
    </location>
</feature>
<feature type="transmembrane region" description="Helical" evidence="17">
    <location>
        <begin position="184"/>
        <end position="204"/>
    </location>
</feature>
<dbReference type="GO" id="GO:0009881">
    <property type="term" value="F:photoreceptor activity"/>
    <property type="evidence" value="ECO:0007669"/>
    <property type="project" value="UniProtKB-KW"/>
</dbReference>
<feature type="domain" description="G-protein coupled receptors family 1 profile" evidence="18">
    <location>
        <begin position="85"/>
        <end position="346"/>
    </location>
</feature>
<keyword evidence="8" id="KW-0157">Chromophore</keyword>
<dbReference type="GO" id="GO:0007601">
    <property type="term" value="P:visual perception"/>
    <property type="evidence" value="ECO:0007669"/>
    <property type="project" value="UniProtKB-KW"/>
</dbReference>
<evidence type="ECO:0000256" key="3">
    <source>
        <dbReference type="ARBA" id="ARBA00022543"/>
    </source>
</evidence>
<dbReference type="InterPro" id="IPR000276">
    <property type="entry name" value="GPCR_Rhodpsn"/>
</dbReference>
<feature type="region of interest" description="Disordered" evidence="16">
    <location>
        <begin position="1"/>
        <end position="31"/>
    </location>
</feature>
<dbReference type="PROSITE" id="PS00238">
    <property type="entry name" value="OPSIN"/>
    <property type="match status" value="1"/>
</dbReference>
<evidence type="ECO:0000256" key="1">
    <source>
        <dbReference type="ARBA" id="ARBA00004141"/>
    </source>
</evidence>
<evidence type="ECO:0000256" key="11">
    <source>
        <dbReference type="ARBA" id="ARBA00023157"/>
    </source>
</evidence>